<evidence type="ECO:0000259" key="3">
    <source>
        <dbReference type="Pfam" id="PF26273"/>
    </source>
</evidence>
<dbReference type="Pfam" id="PF26273">
    <property type="entry name" value="Gly_zipper"/>
    <property type="match status" value="1"/>
</dbReference>
<keyword evidence="5" id="KW-1185">Reference proteome</keyword>
<evidence type="ECO:0000313" key="5">
    <source>
        <dbReference type="Proteomes" id="UP001254488"/>
    </source>
</evidence>
<dbReference type="RefSeq" id="WP_311332321.1">
    <property type="nucleotide sequence ID" value="NZ_JAVRHZ010000002.1"/>
</dbReference>
<evidence type="ECO:0000313" key="4">
    <source>
        <dbReference type="EMBL" id="MDT0555367.1"/>
    </source>
</evidence>
<evidence type="ECO:0000256" key="2">
    <source>
        <dbReference type="SAM" id="Phobius"/>
    </source>
</evidence>
<protein>
    <recommendedName>
        <fullName evidence="3">Glycine zipper-like domain-containing protein</fullName>
    </recommendedName>
</protein>
<dbReference type="Proteomes" id="UP001254488">
    <property type="component" value="Unassembled WGS sequence"/>
</dbReference>
<dbReference type="EMBL" id="JAVRHZ010000002">
    <property type="protein sequence ID" value="MDT0555367.1"/>
    <property type="molecule type" value="Genomic_DNA"/>
</dbReference>
<feature type="coiled-coil region" evidence="1">
    <location>
        <begin position="39"/>
        <end position="66"/>
    </location>
</feature>
<comment type="caution">
    <text evidence="4">The sequence shown here is derived from an EMBL/GenBank/DDBJ whole genome shotgun (WGS) entry which is preliminary data.</text>
</comment>
<name>A0ABU2YB00_9FLAO</name>
<sequence length="146" mass="16434">MKLNTASNFFKNLITETNEKSEIRVYEKFITILSDLKNRDLTQEQLQSIEEKLDSLNFNVNSNNRKKHFTQMLNLFIRFLKEKLSLNSKGHFTAIGMSLGTSFGVAFGAAFSNVSYGLIFGMLIGLVIGVAMDSKAKKEGKILDIN</sequence>
<gene>
    <name evidence="4" type="ORF">RM538_05085</name>
</gene>
<feature type="domain" description="Glycine zipper-like" evidence="3">
    <location>
        <begin position="88"/>
        <end position="134"/>
    </location>
</feature>
<dbReference type="InterPro" id="IPR058598">
    <property type="entry name" value="Gly_zipper-like_dom"/>
</dbReference>
<keyword evidence="2" id="KW-0472">Membrane</keyword>
<evidence type="ECO:0000256" key="1">
    <source>
        <dbReference type="SAM" id="Coils"/>
    </source>
</evidence>
<organism evidence="4 5">
    <name type="scientific">Patiriisocius hiemis</name>
    <dbReference type="NCBI Taxonomy" id="3075604"/>
    <lineage>
        <taxon>Bacteria</taxon>
        <taxon>Pseudomonadati</taxon>
        <taxon>Bacteroidota</taxon>
        <taxon>Flavobacteriia</taxon>
        <taxon>Flavobacteriales</taxon>
        <taxon>Flavobacteriaceae</taxon>
        <taxon>Patiriisocius</taxon>
    </lineage>
</organism>
<reference evidence="4 5" key="1">
    <citation type="submission" date="2023-09" db="EMBL/GenBank/DDBJ databases">
        <authorList>
            <person name="Rey-Velasco X."/>
        </authorList>
    </citation>
    <scope>NUCLEOTIDE SEQUENCE [LARGE SCALE GENOMIC DNA]</scope>
    <source>
        <strain evidence="4 5">W242</strain>
    </source>
</reference>
<proteinExistence type="predicted"/>
<accession>A0ABU2YB00</accession>
<keyword evidence="2" id="KW-1133">Transmembrane helix</keyword>
<keyword evidence="2" id="KW-0812">Transmembrane</keyword>
<keyword evidence="1" id="KW-0175">Coiled coil</keyword>
<feature type="transmembrane region" description="Helical" evidence="2">
    <location>
        <begin position="114"/>
        <end position="132"/>
    </location>
</feature>